<protein>
    <submittedName>
        <fullName evidence="1 2">Uncharacterized protein</fullName>
    </submittedName>
</protein>
<organism evidence="1">
    <name type="scientific">Brachypodium distachyon</name>
    <name type="common">Purple false brome</name>
    <name type="synonym">Trachynia distachya</name>
    <dbReference type="NCBI Taxonomy" id="15368"/>
    <lineage>
        <taxon>Eukaryota</taxon>
        <taxon>Viridiplantae</taxon>
        <taxon>Streptophyta</taxon>
        <taxon>Embryophyta</taxon>
        <taxon>Tracheophyta</taxon>
        <taxon>Spermatophyta</taxon>
        <taxon>Magnoliopsida</taxon>
        <taxon>Liliopsida</taxon>
        <taxon>Poales</taxon>
        <taxon>Poaceae</taxon>
        <taxon>BOP clade</taxon>
        <taxon>Pooideae</taxon>
        <taxon>Stipodae</taxon>
        <taxon>Brachypodieae</taxon>
        <taxon>Brachypodium</taxon>
    </lineage>
</organism>
<proteinExistence type="predicted"/>
<keyword evidence="3" id="KW-1185">Reference proteome</keyword>
<dbReference type="EMBL" id="CM000880">
    <property type="protein sequence ID" value="KQK18740.1"/>
    <property type="molecule type" value="Genomic_DNA"/>
</dbReference>
<reference evidence="2" key="3">
    <citation type="submission" date="2018-08" db="UniProtKB">
        <authorList>
            <consortium name="EnsemblPlants"/>
        </authorList>
    </citation>
    <scope>IDENTIFICATION</scope>
    <source>
        <strain evidence="2">cv. Bd21</strain>
    </source>
</reference>
<evidence type="ECO:0000313" key="3">
    <source>
        <dbReference type="Proteomes" id="UP000008810"/>
    </source>
</evidence>
<dbReference type="InParanoid" id="A0A0Q3K336"/>
<sequence>MVRESERRRIGDENRRSGGFAWRPYILPPLGTALSGFGPRPRRPPSSLFLHHGRPVAPLNSLITLHLLFPDLGVLWTLVCSGRRVRQPRSTEAWLFWLRFLVADGSFGDLLFSLES</sequence>
<reference evidence="1" key="2">
    <citation type="submission" date="2017-06" db="EMBL/GenBank/DDBJ databases">
        <title>WGS assembly of Brachypodium distachyon.</title>
        <authorList>
            <consortium name="The International Brachypodium Initiative"/>
            <person name="Lucas S."/>
            <person name="Harmon-Smith M."/>
            <person name="Lail K."/>
            <person name="Tice H."/>
            <person name="Grimwood J."/>
            <person name="Bruce D."/>
            <person name="Barry K."/>
            <person name="Shu S."/>
            <person name="Lindquist E."/>
            <person name="Wang M."/>
            <person name="Pitluck S."/>
            <person name="Vogel J.P."/>
            <person name="Garvin D.F."/>
            <person name="Mockler T.C."/>
            <person name="Schmutz J."/>
            <person name="Rokhsar D."/>
            <person name="Bevan M.W."/>
        </authorList>
    </citation>
    <scope>NUCLEOTIDE SEQUENCE</scope>
    <source>
        <strain evidence="1">Bd21</strain>
    </source>
</reference>
<dbReference type="Gramene" id="KQK18740">
    <property type="protein sequence ID" value="KQK18740"/>
    <property type="gene ID" value="BRADI_1g44405v3"/>
</dbReference>
<gene>
    <name evidence="1" type="ORF">BRADI_1g44405v3</name>
</gene>
<reference evidence="1 2" key="1">
    <citation type="journal article" date="2010" name="Nature">
        <title>Genome sequencing and analysis of the model grass Brachypodium distachyon.</title>
        <authorList>
            <consortium name="International Brachypodium Initiative"/>
        </authorList>
    </citation>
    <scope>NUCLEOTIDE SEQUENCE [LARGE SCALE GENOMIC DNA]</scope>
    <source>
        <strain evidence="1 2">Bd21</strain>
    </source>
</reference>
<dbReference type="EnsemblPlants" id="KQK18740">
    <property type="protein sequence ID" value="KQK18740"/>
    <property type="gene ID" value="BRADI_1g44405v3"/>
</dbReference>
<dbReference type="AlphaFoldDB" id="A0A0Q3K336"/>
<evidence type="ECO:0000313" key="1">
    <source>
        <dbReference type="EMBL" id="KQK18740.1"/>
    </source>
</evidence>
<accession>A0A0Q3K336</accession>
<dbReference type="Proteomes" id="UP000008810">
    <property type="component" value="Chromosome 1"/>
</dbReference>
<evidence type="ECO:0000313" key="2">
    <source>
        <dbReference type="EnsemblPlants" id="KQK18740"/>
    </source>
</evidence>
<name>A0A0Q3K336_BRADI</name>